<accession>A0A645H632</accession>
<gene>
    <name evidence="1" type="ORF">SDC9_181294</name>
</gene>
<dbReference type="EMBL" id="VSSQ01086482">
    <property type="protein sequence ID" value="MPN33802.1"/>
    <property type="molecule type" value="Genomic_DNA"/>
</dbReference>
<dbReference type="AlphaFoldDB" id="A0A645H632"/>
<comment type="caution">
    <text evidence="1">The sequence shown here is derived from an EMBL/GenBank/DDBJ whole genome shotgun (WGS) entry which is preliminary data.</text>
</comment>
<protein>
    <submittedName>
        <fullName evidence="1">Uncharacterized protein</fullName>
    </submittedName>
</protein>
<organism evidence="1">
    <name type="scientific">bioreactor metagenome</name>
    <dbReference type="NCBI Taxonomy" id="1076179"/>
    <lineage>
        <taxon>unclassified sequences</taxon>
        <taxon>metagenomes</taxon>
        <taxon>ecological metagenomes</taxon>
    </lineage>
</organism>
<sequence length="165" mass="18074">MADLRARPAPLFPIAHPDAPSQPLVQFRDRPVVLADAEVAQPAPHVLPQLVQPIGHRYPPASAGEFLHPVLEGHQLLVQPADLAPVDGEAQEAAFAHSRHLAFGRVEFELQSSFQVARQTLHDPFSGSLAFDQNDHVVGVTGEAVASPFEFMIEFVEQDIGQERR</sequence>
<evidence type="ECO:0000313" key="1">
    <source>
        <dbReference type="EMBL" id="MPN33802.1"/>
    </source>
</evidence>
<reference evidence="1" key="1">
    <citation type="submission" date="2019-08" db="EMBL/GenBank/DDBJ databases">
        <authorList>
            <person name="Kucharzyk K."/>
            <person name="Murdoch R.W."/>
            <person name="Higgins S."/>
            <person name="Loffler F."/>
        </authorList>
    </citation>
    <scope>NUCLEOTIDE SEQUENCE</scope>
</reference>
<name>A0A645H632_9ZZZZ</name>
<proteinExistence type="predicted"/>